<dbReference type="EMBL" id="HBGJ01035372">
    <property type="protein sequence ID" value="CAD9264017.1"/>
    <property type="molecule type" value="Transcribed_RNA"/>
</dbReference>
<feature type="region of interest" description="Disordered" evidence="1">
    <location>
        <begin position="387"/>
        <end position="409"/>
    </location>
</feature>
<feature type="transmembrane region" description="Helical" evidence="2">
    <location>
        <begin position="212"/>
        <end position="231"/>
    </location>
</feature>
<feature type="compositionally biased region" description="Basic and acidic residues" evidence="1">
    <location>
        <begin position="477"/>
        <end position="487"/>
    </location>
</feature>
<evidence type="ECO:0000256" key="1">
    <source>
        <dbReference type="SAM" id="MobiDB-lite"/>
    </source>
</evidence>
<keyword evidence="2" id="KW-0472">Membrane</keyword>
<sequence>MIHGNATQEAIECVPWNEMPAFETEVCQGREICVAVGEDREGECLCNHVLGYERSHEGRCVVTAGYYLNTAWIVGCIVINVVVVVRVAKVPRRFYDTRTDDRKNATSKFVSVFLWLMMCYAAVALAQFSVYLYTMIAHAHTGTWRSTWDTLLMTGATLFNLSLGMGPLLFTTGLTGSFRSGSLSPSARATGIKSGDQPNTPARPRILNGERLTAAMYMFWATPLLLTLLILPVGILTAAAAMSVYTAVIVGPAFLIIGGKARRSMLDSPDPRVQEHAEIMGTLLWRARIGFTLLATLLVPLSALNGGFAASSAIARKITTYTVVALYQIVTGSRAYMAFSMCDYALNLHELAGLFRTSRSDAKAASLTEYTRGVLGIVVEKPAEEKSQRRAARVAPLPGGLSKAEGEDHEDAQLGGGFAFEAREAAQRKEEGSGSASKRSRDSTAMEYKDTQLGGGFAHEARMEAVRRSYSISRSGSKSDKYSDRRNNSGNNIHSSKYSPGRHNSLDEWRRNSLGEWCRSSSDKLRQYSLYELRRNSSGSAASHLQQQQIAKAYADDFLACQVSESDNASKTGELSKIWASYRYAQVQVWVLGRRGSEFSEGDGPKYFD</sequence>
<dbReference type="AlphaFoldDB" id="A0A7S1XXF1"/>
<feature type="transmembrane region" description="Helical" evidence="2">
    <location>
        <begin position="66"/>
        <end position="88"/>
    </location>
</feature>
<keyword evidence="2" id="KW-0812">Transmembrane</keyword>
<feature type="region of interest" description="Disordered" evidence="1">
    <location>
        <begin position="424"/>
        <end position="455"/>
    </location>
</feature>
<keyword evidence="2" id="KW-1133">Transmembrane helix</keyword>
<feature type="transmembrane region" description="Helical" evidence="2">
    <location>
        <begin position="109"/>
        <end position="131"/>
    </location>
</feature>
<gene>
    <name evidence="3" type="ORF">PPAR1163_LOCUS22403</name>
</gene>
<feature type="region of interest" description="Disordered" evidence="1">
    <location>
        <begin position="468"/>
        <end position="504"/>
    </location>
</feature>
<proteinExistence type="predicted"/>
<organism evidence="3">
    <name type="scientific">Phaeomonas parva</name>
    <dbReference type="NCBI Taxonomy" id="124430"/>
    <lineage>
        <taxon>Eukaryota</taxon>
        <taxon>Sar</taxon>
        <taxon>Stramenopiles</taxon>
        <taxon>Ochrophyta</taxon>
        <taxon>Pinguiophyceae</taxon>
        <taxon>Pinguiochrysidales</taxon>
        <taxon>Pinguiochrysidaceae</taxon>
        <taxon>Phaeomonas</taxon>
    </lineage>
</organism>
<accession>A0A7S1XXF1</accession>
<name>A0A7S1XXF1_9STRA</name>
<evidence type="ECO:0000313" key="3">
    <source>
        <dbReference type="EMBL" id="CAD9264017.1"/>
    </source>
</evidence>
<feature type="transmembrane region" description="Helical" evidence="2">
    <location>
        <begin position="237"/>
        <end position="257"/>
    </location>
</feature>
<feature type="compositionally biased region" description="Basic and acidic residues" evidence="1">
    <location>
        <begin position="439"/>
        <end position="450"/>
    </location>
</feature>
<evidence type="ECO:0000256" key="2">
    <source>
        <dbReference type="SAM" id="Phobius"/>
    </source>
</evidence>
<feature type="transmembrane region" description="Helical" evidence="2">
    <location>
        <begin position="289"/>
        <end position="310"/>
    </location>
</feature>
<feature type="transmembrane region" description="Helical" evidence="2">
    <location>
        <begin position="151"/>
        <end position="170"/>
    </location>
</feature>
<protein>
    <submittedName>
        <fullName evidence="3">Uncharacterized protein</fullName>
    </submittedName>
</protein>
<feature type="compositionally biased region" description="Polar residues" evidence="1">
    <location>
        <begin position="488"/>
        <end position="498"/>
    </location>
</feature>
<reference evidence="3" key="1">
    <citation type="submission" date="2021-01" db="EMBL/GenBank/DDBJ databases">
        <authorList>
            <person name="Corre E."/>
            <person name="Pelletier E."/>
            <person name="Niang G."/>
            <person name="Scheremetjew M."/>
            <person name="Finn R."/>
            <person name="Kale V."/>
            <person name="Holt S."/>
            <person name="Cochrane G."/>
            <person name="Meng A."/>
            <person name="Brown T."/>
            <person name="Cohen L."/>
        </authorList>
    </citation>
    <scope>NUCLEOTIDE SEQUENCE</scope>
    <source>
        <strain evidence="3">CCMP2877</strain>
    </source>
</reference>